<feature type="region of interest" description="Disordered" evidence="1">
    <location>
        <begin position="213"/>
        <end position="289"/>
    </location>
</feature>
<feature type="compositionally biased region" description="Polar residues" evidence="1">
    <location>
        <begin position="279"/>
        <end position="289"/>
    </location>
</feature>
<dbReference type="VEuPathDB" id="VectorBase:ISCW022755"/>
<feature type="compositionally biased region" description="Polar residues" evidence="1">
    <location>
        <begin position="216"/>
        <end position="227"/>
    </location>
</feature>
<protein>
    <submittedName>
        <fullName evidence="2 3">Uncharacterized protein</fullName>
    </submittedName>
</protein>
<feature type="region of interest" description="Disordered" evidence="1">
    <location>
        <begin position="93"/>
        <end position="117"/>
    </location>
</feature>
<reference evidence="2 4" key="1">
    <citation type="submission" date="2008-03" db="EMBL/GenBank/DDBJ databases">
        <title>Annotation of Ixodes scapularis.</title>
        <authorList>
            <consortium name="Ixodes scapularis Genome Project Consortium"/>
            <person name="Caler E."/>
            <person name="Hannick L.I."/>
            <person name="Bidwell S."/>
            <person name="Joardar V."/>
            <person name="Thiagarajan M."/>
            <person name="Amedeo P."/>
            <person name="Galinsky K.J."/>
            <person name="Schobel S."/>
            <person name="Inman J."/>
            <person name="Hostetler J."/>
            <person name="Miller J."/>
            <person name="Hammond M."/>
            <person name="Megy K."/>
            <person name="Lawson D."/>
            <person name="Kodira C."/>
            <person name="Sutton G."/>
            <person name="Meyer J."/>
            <person name="Hill C.A."/>
            <person name="Birren B."/>
            <person name="Nene V."/>
            <person name="Collins F."/>
            <person name="Alarcon-Chaidez F."/>
            <person name="Wikel S."/>
            <person name="Strausberg R."/>
        </authorList>
    </citation>
    <scope>NUCLEOTIDE SEQUENCE [LARGE SCALE GENOMIC DNA]</scope>
    <source>
        <strain evidence="4">Wikel</strain>
        <strain evidence="2">Wikel colony</strain>
    </source>
</reference>
<dbReference type="InParanoid" id="B7QG56"/>
<keyword evidence="4" id="KW-1185">Reference proteome</keyword>
<evidence type="ECO:0000256" key="1">
    <source>
        <dbReference type="SAM" id="MobiDB-lite"/>
    </source>
</evidence>
<dbReference type="PaxDb" id="6945-B7QG56"/>
<evidence type="ECO:0000313" key="3">
    <source>
        <dbReference type="EnsemblMetazoa" id="ISCW022755-PA"/>
    </source>
</evidence>
<dbReference type="EnsemblMetazoa" id="ISCW022755-RA">
    <property type="protein sequence ID" value="ISCW022755-PA"/>
    <property type="gene ID" value="ISCW022755"/>
</dbReference>
<dbReference type="EMBL" id="ABJB010131631">
    <property type="status" value="NOT_ANNOTATED_CDS"/>
    <property type="molecule type" value="Genomic_DNA"/>
</dbReference>
<dbReference type="HOGENOM" id="CLU_964057_0_0_1"/>
<reference evidence="3" key="2">
    <citation type="submission" date="2020-05" db="UniProtKB">
        <authorList>
            <consortium name="EnsemblMetazoa"/>
        </authorList>
    </citation>
    <scope>IDENTIFICATION</scope>
    <source>
        <strain evidence="3">wikel</strain>
    </source>
</reference>
<dbReference type="EMBL" id="DS929178">
    <property type="protein sequence ID" value="EEC17828.1"/>
    <property type="molecule type" value="Genomic_DNA"/>
</dbReference>
<name>B7QG56_IXOSC</name>
<evidence type="ECO:0000313" key="4">
    <source>
        <dbReference type="Proteomes" id="UP000001555"/>
    </source>
</evidence>
<gene>
    <name evidence="2" type="ORF">IscW_ISCW022755</name>
</gene>
<dbReference type="Proteomes" id="UP000001555">
    <property type="component" value="Unassembled WGS sequence"/>
</dbReference>
<dbReference type="VEuPathDB" id="VectorBase:ISCI022755"/>
<evidence type="ECO:0000313" key="2">
    <source>
        <dbReference type="EMBL" id="EEC17828.1"/>
    </source>
</evidence>
<proteinExistence type="predicted"/>
<dbReference type="AlphaFoldDB" id="B7QG56"/>
<sequence>MSKTDLTKKADLEAEKLAQRIVFPGKQLSEFVIRFPGPEQTVVDNKIPRPVSFEVIIGPQGATIVLPEPERQKKEPQIVHIIRECCCGGNHDEGPEREGAAPYDDPKSGYRTRDDHKHRVGYQHRDDYCQWSEEEPRQPQMQNTRAEYQPCSARDCRTEHRASGKQKSANQIYTEQVARNAWANYEKEFKRYQAALAEWDYQQDLVRKKLGMTRSGRGSATQETVKSTRPPDSLRSLEPKMAPKPADQPTTIRIGLSGNKIHKIEPQKSSTEGLRPQFTRMSLNDYGQR</sequence>
<accession>B7QG56</accession>
<organism>
    <name type="scientific">Ixodes scapularis</name>
    <name type="common">Black-legged tick</name>
    <name type="synonym">Deer tick</name>
    <dbReference type="NCBI Taxonomy" id="6945"/>
    <lineage>
        <taxon>Eukaryota</taxon>
        <taxon>Metazoa</taxon>
        <taxon>Ecdysozoa</taxon>
        <taxon>Arthropoda</taxon>
        <taxon>Chelicerata</taxon>
        <taxon>Arachnida</taxon>
        <taxon>Acari</taxon>
        <taxon>Parasitiformes</taxon>
        <taxon>Ixodida</taxon>
        <taxon>Ixodoidea</taxon>
        <taxon>Ixodidae</taxon>
        <taxon>Ixodinae</taxon>
        <taxon>Ixodes</taxon>
    </lineage>
</organism>